<evidence type="ECO:0000313" key="3">
    <source>
        <dbReference type="EMBL" id="KAJ1978093.1"/>
    </source>
</evidence>
<feature type="compositionally biased region" description="Polar residues" evidence="1">
    <location>
        <begin position="225"/>
        <end position="253"/>
    </location>
</feature>
<dbReference type="InterPro" id="IPR009060">
    <property type="entry name" value="UBA-like_sf"/>
</dbReference>
<organism evidence="3 4">
    <name type="scientific">Dimargaris verticillata</name>
    <dbReference type="NCBI Taxonomy" id="2761393"/>
    <lineage>
        <taxon>Eukaryota</taxon>
        <taxon>Fungi</taxon>
        <taxon>Fungi incertae sedis</taxon>
        <taxon>Zoopagomycota</taxon>
        <taxon>Kickxellomycotina</taxon>
        <taxon>Dimargaritomycetes</taxon>
        <taxon>Dimargaritales</taxon>
        <taxon>Dimargaritaceae</taxon>
        <taxon>Dimargaris</taxon>
    </lineage>
</organism>
<feature type="region of interest" description="Disordered" evidence="1">
    <location>
        <begin position="126"/>
        <end position="175"/>
    </location>
</feature>
<feature type="compositionally biased region" description="Pro residues" evidence="1">
    <location>
        <begin position="355"/>
        <end position="372"/>
    </location>
</feature>
<feature type="region of interest" description="Disordered" evidence="1">
    <location>
        <begin position="225"/>
        <end position="294"/>
    </location>
</feature>
<comment type="caution">
    <text evidence="3">The sequence shown here is derived from an EMBL/GenBank/DDBJ whole genome shotgun (WGS) entry which is preliminary data.</text>
</comment>
<dbReference type="OrthoDB" id="524326at2759"/>
<gene>
    <name evidence="3" type="ORF">H4R34_003331</name>
</gene>
<proteinExistence type="predicted"/>
<dbReference type="PROSITE" id="PS50030">
    <property type="entry name" value="UBA"/>
    <property type="match status" value="1"/>
</dbReference>
<dbReference type="SMART" id="SM00165">
    <property type="entry name" value="UBA"/>
    <property type="match status" value="1"/>
</dbReference>
<dbReference type="Pfam" id="PF00627">
    <property type="entry name" value="UBA"/>
    <property type="match status" value="1"/>
</dbReference>
<sequence length="484" mass="51752">MRSGEISSIYRGVADVPFGAQFDFEFPTPVSLPFDYIMVTDSVSSIPKYDFSLEKKLANEMEGRRRREQLETLTNAQKKRNAENTLFARHAATSSLLTTTGHVLSLDHRHSVAVSGHALAALGRPTVSASPLSNGRPASADLTHRTPISEVANSPSPRPHALTPDPIKPPPAASYLAYSPPKATSHAGYAASSYHLPTATTAPFTSAAETTMPPAASFATLPHSQLSNASQSIPNMGPPQSSVPMAPSPTTMGSPPFSQHQHQQHPHPNANARPPSGYPALSSPPITSMAPQWSQSPPVYAPHYASTMPMLAPVSSPPPHPPAVSGPGYPPLSHHYNYSPNPVLPPRPHTTTARPPVPNPPSHNPAPPPLPPKTFQLSDYDYIQSAHPNTLLPPSGSHPAYLPPNSMLSANYPNIANPAMPDHNQYLGQASLSPLGPTGEDDEHTVEQVRQLIAMGFSRAQAVHALEAYDYDLSKATNYLLDHS</sequence>
<reference evidence="3" key="1">
    <citation type="submission" date="2022-07" db="EMBL/GenBank/DDBJ databases">
        <title>Phylogenomic reconstructions and comparative analyses of Kickxellomycotina fungi.</title>
        <authorList>
            <person name="Reynolds N.K."/>
            <person name="Stajich J.E."/>
            <person name="Barry K."/>
            <person name="Grigoriev I.V."/>
            <person name="Crous P."/>
            <person name="Smith M.E."/>
        </authorList>
    </citation>
    <scope>NUCLEOTIDE SEQUENCE</scope>
    <source>
        <strain evidence="3">RSA 567</strain>
    </source>
</reference>
<name>A0A9W8EC42_9FUNG</name>
<accession>A0A9W8EC42</accession>
<dbReference type="EMBL" id="JANBQB010000299">
    <property type="protein sequence ID" value="KAJ1978093.1"/>
    <property type="molecule type" value="Genomic_DNA"/>
</dbReference>
<evidence type="ECO:0000259" key="2">
    <source>
        <dbReference type="PROSITE" id="PS50030"/>
    </source>
</evidence>
<keyword evidence="4" id="KW-1185">Reference proteome</keyword>
<evidence type="ECO:0000313" key="4">
    <source>
        <dbReference type="Proteomes" id="UP001151582"/>
    </source>
</evidence>
<dbReference type="AlphaFoldDB" id="A0A9W8EC42"/>
<feature type="compositionally biased region" description="Polar residues" evidence="1">
    <location>
        <begin position="284"/>
        <end position="294"/>
    </location>
</feature>
<feature type="region of interest" description="Disordered" evidence="1">
    <location>
        <begin position="314"/>
        <end position="376"/>
    </location>
</feature>
<dbReference type="Gene3D" id="1.10.8.10">
    <property type="entry name" value="DNA helicase RuvA subunit, C-terminal domain"/>
    <property type="match status" value="1"/>
</dbReference>
<evidence type="ECO:0000256" key="1">
    <source>
        <dbReference type="SAM" id="MobiDB-lite"/>
    </source>
</evidence>
<protein>
    <recommendedName>
        <fullName evidence="2">UBA domain-containing protein</fullName>
    </recommendedName>
</protein>
<feature type="compositionally biased region" description="Pro residues" evidence="1">
    <location>
        <begin position="315"/>
        <end position="330"/>
    </location>
</feature>
<feature type="domain" description="UBA" evidence="2">
    <location>
        <begin position="440"/>
        <end position="483"/>
    </location>
</feature>
<dbReference type="Proteomes" id="UP001151582">
    <property type="component" value="Unassembled WGS sequence"/>
</dbReference>
<dbReference type="SUPFAM" id="SSF46934">
    <property type="entry name" value="UBA-like"/>
    <property type="match status" value="1"/>
</dbReference>
<dbReference type="InterPro" id="IPR015940">
    <property type="entry name" value="UBA"/>
</dbReference>